<evidence type="ECO:0000313" key="1">
    <source>
        <dbReference type="EMBL" id="RCW45792.1"/>
    </source>
</evidence>
<dbReference type="EMBL" id="QPJC01000002">
    <property type="protein sequence ID" value="RCW45792.1"/>
    <property type="molecule type" value="Genomic_DNA"/>
</dbReference>
<sequence length="102" mass="11403">MVKTQIDLDDEALERARAALGTQSKVDTVNTALRLAAEVGPRPRRRYVPARELKAALADLPDVDIEDLRADADRSGDDSFETEETHLEELFNNAADSVWHTR</sequence>
<evidence type="ECO:0008006" key="3">
    <source>
        <dbReference type="Google" id="ProtNLM"/>
    </source>
</evidence>
<keyword evidence="2" id="KW-1185">Reference proteome</keyword>
<evidence type="ECO:0000313" key="2">
    <source>
        <dbReference type="Proteomes" id="UP000253495"/>
    </source>
</evidence>
<dbReference type="Pfam" id="PF09957">
    <property type="entry name" value="VapB_antitoxin"/>
    <property type="match status" value="1"/>
</dbReference>
<accession>A0A368VY79</accession>
<dbReference type="RefSeq" id="WP_179951489.1">
    <property type="nucleotide sequence ID" value="NZ_QPJC01000002.1"/>
</dbReference>
<protein>
    <recommendedName>
        <fullName evidence="3">VapB protein of antitoxin of type II toxin-antitoxin system</fullName>
    </recommendedName>
</protein>
<organism evidence="1 2">
    <name type="scientific">Halopolyspora algeriensis</name>
    <dbReference type="NCBI Taxonomy" id="1500506"/>
    <lineage>
        <taxon>Bacteria</taxon>
        <taxon>Bacillati</taxon>
        <taxon>Actinomycetota</taxon>
        <taxon>Actinomycetes</taxon>
        <taxon>Actinomycetes incertae sedis</taxon>
        <taxon>Halopolyspora</taxon>
    </lineage>
</organism>
<gene>
    <name evidence="1" type="ORF">DFQ14_10293</name>
</gene>
<dbReference type="InterPro" id="IPR019239">
    <property type="entry name" value="VapB_antitoxin"/>
</dbReference>
<comment type="caution">
    <text evidence="1">The sequence shown here is derived from an EMBL/GenBank/DDBJ whole genome shotgun (WGS) entry which is preliminary data.</text>
</comment>
<dbReference type="Proteomes" id="UP000253495">
    <property type="component" value="Unassembled WGS sequence"/>
</dbReference>
<proteinExistence type="predicted"/>
<dbReference type="AlphaFoldDB" id="A0A368VY79"/>
<name>A0A368VY79_9ACTN</name>
<reference evidence="1 2" key="1">
    <citation type="submission" date="2018-07" db="EMBL/GenBank/DDBJ databases">
        <title>Genomic Encyclopedia of Type Strains, Phase III (KMG-III): the genomes of soil and plant-associated and newly described type strains.</title>
        <authorList>
            <person name="Whitman W."/>
        </authorList>
    </citation>
    <scope>NUCLEOTIDE SEQUENCE [LARGE SCALE GENOMIC DNA]</scope>
    <source>
        <strain evidence="1 2">CECT 8575</strain>
    </source>
</reference>